<accession>A0A3M7PJ38</accession>
<comment type="caution">
    <text evidence="1">The sequence shown here is derived from an EMBL/GenBank/DDBJ whole genome shotgun (WGS) entry which is preliminary data.</text>
</comment>
<organism evidence="1 2">
    <name type="scientific">Brachionus plicatilis</name>
    <name type="common">Marine rotifer</name>
    <name type="synonym">Brachionus muelleri</name>
    <dbReference type="NCBI Taxonomy" id="10195"/>
    <lineage>
        <taxon>Eukaryota</taxon>
        <taxon>Metazoa</taxon>
        <taxon>Spiralia</taxon>
        <taxon>Gnathifera</taxon>
        <taxon>Rotifera</taxon>
        <taxon>Eurotatoria</taxon>
        <taxon>Monogononta</taxon>
        <taxon>Pseudotrocha</taxon>
        <taxon>Ploima</taxon>
        <taxon>Brachionidae</taxon>
        <taxon>Brachionus</taxon>
    </lineage>
</organism>
<evidence type="ECO:0000313" key="1">
    <source>
        <dbReference type="EMBL" id="RMZ99092.1"/>
    </source>
</evidence>
<dbReference type="EMBL" id="REGN01010412">
    <property type="protein sequence ID" value="RMZ99092.1"/>
    <property type="molecule type" value="Genomic_DNA"/>
</dbReference>
<dbReference type="Proteomes" id="UP000276133">
    <property type="component" value="Unassembled WGS sequence"/>
</dbReference>
<protein>
    <submittedName>
        <fullName evidence="1">Uncharacterized protein</fullName>
    </submittedName>
</protein>
<keyword evidence="2" id="KW-1185">Reference proteome</keyword>
<proteinExistence type="predicted"/>
<sequence length="74" mass="8843">MKKIGTKFNKYIKSLTTTFFYCCIFLRIWYCLQEAVAEAEYFELKPGVGAEIEVGYLNHLKHNALIDYLHDRFW</sequence>
<reference evidence="1 2" key="1">
    <citation type="journal article" date="2018" name="Sci. Rep.">
        <title>Genomic signatures of local adaptation to the degree of environmental predictability in rotifers.</title>
        <authorList>
            <person name="Franch-Gras L."/>
            <person name="Hahn C."/>
            <person name="Garcia-Roger E.M."/>
            <person name="Carmona M.J."/>
            <person name="Serra M."/>
            <person name="Gomez A."/>
        </authorList>
    </citation>
    <scope>NUCLEOTIDE SEQUENCE [LARGE SCALE GENOMIC DNA]</scope>
    <source>
        <strain evidence="1">HYR1</strain>
    </source>
</reference>
<gene>
    <name evidence="1" type="ORF">BpHYR1_018423</name>
</gene>
<evidence type="ECO:0000313" key="2">
    <source>
        <dbReference type="Proteomes" id="UP000276133"/>
    </source>
</evidence>
<name>A0A3M7PJ38_BRAPC</name>
<dbReference type="AlphaFoldDB" id="A0A3M7PJ38"/>